<dbReference type="EMBL" id="WHUW01000058">
    <property type="protein sequence ID" value="KAF8430693.1"/>
    <property type="molecule type" value="Genomic_DNA"/>
</dbReference>
<proteinExistence type="predicted"/>
<gene>
    <name evidence="1" type="ORF">L210DRAFT_938162</name>
</gene>
<evidence type="ECO:0000313" key="2">
    <source>
        <dbReference type="Proteomes" id="UP001194468"/>
    </source>
</evidence>
<accession>A0AAD4BHI4</accession>
<organism evidence="1 2">
    <name type="scientific">Boletus edulis BED1</name>
    <dbReference type="NCBI Taxonomy" id="1328754"/>
    <lineage>
        <taxon>Eukaryota</taxon>
        <taxon>Fungi</taxon>
        <taxon>Dikarya</taxon>
        <taxon>Basidiomycota</taxon>
        <taxon>Agaricomycotina</taxon>
        <taxon>Agaricomycetes</taxon>
        <taxon>Agaricomycetidae</taxon>
        <taxon>Boletales</taxon>
        <taxon>Boletineae</taxon>
        <taxon>Boletaceae</taxon>
        <taxon>Boletoideae</taxon>
        <taxon>Boletus</taxon>
    </lineage>
</organism>
<sequence length="62" mass="6999">MQRQTRRHIFPSRSVSALLERLPICTFLRESLPMSTTMYTGDGQTINACRRVSSAVRGSTII</sequence>
<reference evidence="1" key="1">
    <citation type="submission" date="2019-10" db="EMBL/GenBank/DDBJ databases">
        <authorList>
            <consortium name="DOE Joint Genome Institute"/>
            <person name="Kuo A."/>
            <person name="Miyauchi S."/>
            <person name="Kiss E."/>
            <person name="Drula E."/>
            <person name="Kohler A."/>
            <person name="Sanchez-Garcia M."/>
            <person name="Andreopoulos B."/>
            <person name="Barry K.W."/>
            <person name="Bonito G."/>
            <person name="Buee M."/>
            <person name="Carver A."/>
            <person name="Chen C."/>
            <person name="Cichocki N."/>
            <person name="Clum A."/>
            <person name="Culley D."/>
            <person name="Crous P.W."/>
            <person name="Fauchery L."/>
            <person name="Girlanda M."/>
            <person name="Hayes R."/>
            <person name="Keri Z."/>
            <person name="LaButti K."/>
            <person name="Lipzen A."/>
            <person name="Lombard V."/>
            <person name="Magnuson J."/>
            <person name="Maillard F."/>
            <person name="Morin E."/>
            <person name="Murat C."/>
            <person name="Nolan M."/>
            <person name="Ohm R."/>
            <person name="Pangilinan J."/>
            <person name="Pereira M."/>
            <person name="Perotto S."/>
            <person name="Peter M."/>
            <person name="Riley R."/>
            <person name="Sitrit Y."/>
            <person name="Stielow B."/>
            <person name="Szollosi G."/>
            <person name="Zifcakova L."/>
            <person name="Stursova M."/>
            <person name="Spatafora J.W."/>
            <person name="Tedersoo L."/>
            <person name="Vaario L.-M."/>
            <person name="Yamada A."/>
            <person name="Yan M."/>
            <person name="Wang P."/>
            <person name="Xu J."/>
            <person name="Bruns T."/>
            <person name="Baldrian P."/>
            <person name="Vilgalys R."/>
            <person name="Henrissat B."/>
            <person name="Grigoriev I.V."/>
            <person name="Hibbett D."/>
            <person name="Nagy L.G."/>
            <person name="Martin F.M."/>
        </authorList>
    </citation>
    <scope>NUCLEOTIDE SEQUENCE</scope>
    <source>
        <strain evidence="1">BED1</strain>
    </source>
</reference>
<dbReference type="AlphaFoldDB" id="A0AAD4BHI4"/>
<evidence type="ECO:0000313" key="1">
    <source>
        <dbReference type="EMBL" id="KAF8430693.1"/>
    </source>
</evidence>
<feature type="non-terminal residue" evidence="1">
    <location>
        <position position="62"/>
    </location>
</feature>
<keyword evidence="2" id="KW-1185">Reference proteome</keyword>
<dbReference type="Proteomes" id="UP001194468">
    <property type="component" value="Unassembled WGS sequence"/>
</dbReference>
<reference evidence="1" key="2">
    <citation type="journal article" date="2020" name="Nat. Commun.">
        <title>Large-scale genome sequencing of mycorrhizal fungi provides insights into the early evolution of symbiotic traits.</title>
        <authorList>
            <person name="Miyauchi S."/>
            <person name="Kiss E."/>
            <person name="Kuo A."/>
            <person name="Drula E."/>
            <person name="Kohler A."/>
            <person name="Sanchez-Garcia M."/>
            <person name="Morin E."/>
            <person name="Andreopoulos B."/>
            <person name="Barry K.W."/>
            <person name="Bonito G."/>
            <person name="Buee M."/>
            <person name="Carver A."/>
            <person name="Chen C."/>
            <person name="Cichocki N."/>
            <person name="Clum A."/>
            <person name="Culley D."/>
            <person name="Crous P.W."/>
            <person name="Fauchery L."/>
            <person name="Girlanda M."/>
            <person name="Hayes R.D."/>
            <person name="Keri Z."/>
            <person name="LaButti K."/>
            <person name="Lipzen A."/>
            <person name="Lombard V."/>
            <person name="Magnuson J."/>
            <person name="Maillard F."/>
            <person name="Murat C."/>
            <person name="Nolan M."/>
            <person name="Ohm R.A."/>
            <person name="Pangilinan J."/>
            <person name="Pereira M.F."/>
            <person name="Perotto S."/>
            <person name="Peter M."/>
            <person name="Pfister S."/>
            <person name="Riley R."/>
            <person name="Sitrit Y."/>
            <person name="Stielow J.B."/>
            <person name="Szollosi G."/>
            <person name="Zifcakova L."/>
            <person name="Stursova M."/>
            <person name="Spatafora J.W."/>
            <person name="Tedersoo L."/>
            <person name="Vaario L.M."/>
            <person name="Yamada A."/>
            <person name="Yan M."/>
            <person name="Wang P."/>
            <person name="Xu J."/>
            <person name="Bruns T."/>
            <person name="Baldrian P."/>
            <person name="Vilgalys R."/>
            <person name="Dunand C."/>
            <person name="Henrissat B."/>
            <person name="Grigoriev I.V."/>
            <person name="Hibbett D."/>
            <person name="Nagy L.G."/>
            <person name="Martin F.M."/>
        </authorList>
    </citation>
    <scope>NUCLEOTIDE SEQUENCE</scope>
    <source>
        <strain evidence="1">BED1</strain>
    </source>
</reference>
<name>A0AAD4BHI4_BOLED</name>
<comment type="caution">
    <text evidence="1">The sequence shown here is derived from an EMBL/GenBank/DDBJ whole genome shotgun (WGS) entry which is preliminary data.</text>
</comment>
<protein>
    <submittedName>
        <fullName evidence="1">Uncharacterized protein</fullName>
    </submittedName>
</protein>